<dbReference type="GO" id="GO:0004674">
    <property type="term" value="F:protein serine/threonine kinase activity"/>
    <property type="evidence" value="ECO:0007669"/>
    <property type="project" value="InterPro"/>
</dbReference>
<name>A0AA38LSC6_TAXCH</name>
<dbReference type="InterPro" id="IPR038980">
    <property type="entry name" value="ATM_plant"/>
</dbReference>
<evidence type="ECO:0000313" key="3">
    <source>
        <dbReference type="Proteomes" id="UP000824469"/>
    </source>
</evidence>
<dbReference type="Proteomes" id="UP000824469">
    <property type="component" value="Unassembled WGS sequence"/>
</dbReference>
<sequence length="676" mass="76358">YLEQLMKSILSRWITAQLSLAALVEMRNIFILKAEPKSFIQLCCPMLLPPLILRGNESDLNWIATVSSEPVATLVKHHFASIFAACLPLHCGNEKGDREKAASVLQGFILRVTMMSEDERDALIKKQMMAIVSSLIALCSSGSEPQFPYFAKDIIVLAIRTVVDGFLEIDQLPSNGVVDKIQIFRPDRVFMFLLHIHYQIDSAIHPRHRCHALSRISVLIDVIKHRASIPSTCRYLFHIILQSLRFQQLQDQCCYLLSSLLDIFQMVSLKEISHVLGGQLQSIVPKLVACCVSSDLTKSGEGIANSSALLLPLVHRLTVDADRSLYDYVKELDPFPDLDCFERIRNFHEELCFGQTPANEFIKFVERMSSLPQELRLRSLQRLHKKLQSREVISLMNRLDMQSCKHRQWPCDPGIVSAVWRLVELCNDDDDASDMRELVADFIARVSSICIPSEIPIANLGFDTLLDHTNNGRTVNDVKSRPGGPKIVDDDKGRPKEKKGQERLDDECEGRTKIEGEKALDNNFETAVFLQETTNLYLSQLTERLAQGRIEAHAEKGEANNMGQHGNRGESGHSGQGSPHASTRPLGLHEPSFSKDPKVSQTRQLANVVDGNLVGEKYRTLSESFRDNMPFKSIAKMKIGSRPREREITRHRMYGVQRRVGQILFRTSMALRSVLP</sequence>
<accession>A0AA38LSC6</accession>
<dbReference type="GO" id="GO:0006974">
    <property type="term" value="P:DNA damage response"/>
    <property type="evidence" value="ECO:0007669"/>
    <property type="project" value="InterPro"/>
</dbReference>
<dbReference type="Pfam" id="PF25360">
    <property type="entry name" value="TPR_ATM"/>
    <property type="match status" value="1"/>
</dbReference>
<feature type="region of interest" description="Disordered" evidence="1">
    <location>
        <begin position="471"/>
        <end position="511"/>
    </location>
</feature>
<keyword evidence="3" id="KW-1185">Reference proteome</keyword>
<organism evidence="2 3">
    <name type="scientific">Taxus chinensis</name>
    <name type="common">Chinese yew</name>
    <name type="synonym">Taxus wallichiana var. chinensis</name>
    <dbReference type="NCBI Taxonomy" id="29808"/>
    <lineage>
        <taxon>Eukaryota</taxon>
        <taxon>Viridiplantae</taxon>
        <taxon>Streptophyta</taxon>
        <taxon>Embryophyta</taxon>
        <taxon>Tracheophyta</taxon>
        <taxon>Spermatophyta</taxon>
        <taxon>Pinopsida</taxon>
        <taxon>Pinidae</taxon>
        <taxon>Conifers II</taxon>
        <taxon>Cupressales</taxon>
        <taxon>Taxaceae</taxon>
        <taxon>Taxus</taxon>
    </lineage>
</organism>
<evidence type="ECO:0000256" key="1">
    <source>
        <dbReference type="SAM" id="MobiDB-lite"/>
    </source>
</evidence>
<protein>
    <submittedName>
        <fullName evidence="2">Uncharacterized protein</fullName>
    </submittedName>
</protein>
<dbReference type="AlphaFoldDB" id="A0AA38LSC6"/>
<gene>
    <name evidence="2" type="ORF">KI387_003690</name>
</gene>
<comment type="caution">
    <text evidence="2">The sequence shown here is derived from an EMBL/GenBank/DDBJ whole genome shotgun (WGS) entry which is preliminary data.</text>
</comment>
<dbReference type="EMBL" id="JAHRHJ020000001">
    <property type="protein sequence ID" value="KAH9331582.1"/>
    <property type="molecule type" value="Genomic_DNA"/>
</dbReference>
<feature type="region of interest" description="Disordered" evidence="1">
    <location>
        <begin position="557"/>
        <end position="604"/>
    </location>
</feature>
<proteinExistence type="predicted"/>
<dbReference type="PANTHER" id="PTHR37079:SF4">
    <property type="entry name" value="SERINE_THREONINE-PROTEIN KINASE ATM"/>
    <property type="match status" value="1"/>
</dbReference>
<dbReference type="OMA" id="FKDKYWH"/>
<dbReference type="PANTHER" id="PTHR37079">
    <property type="entry name" value="SERINE/THREONINE-PROTEIN KINASE ATM"/>
    <property type="match status" value="1"/>
</dbReference>
<dbReference type="InterPro" id="IPR057445">
    <property type="entry name" value="ATM_TPR"/>
</dbReference>
<reference evidence="2 3" key="1">
    <citation type="journal article" date="2021" name="Nat. Plants">
        <title>The Taxus genome provides insights into paclitaxel biosynthesis.</title>
        <authorList>
            <person name="Xiong X."/>
            <person name="Gou J."/>
            <person name="Liao Q."/>
            <person name="Li Y."/>
            <person name="Zhou Q."/>
            <person name="Bi G."/>
            <person name="Li C."/>
            <person name="Du R."/>
            <person name="Wang X."/>
            <person name="Sun T."/>
            <person name="Guo L."/>
            <person name="Liang H."/>
            <person name="Lu P."/>
            <person name="Wu Y."/>
            <person name="Zhang Z."/>
            <person name="Ro D.K."/>
            <person name="Shang Y."/>
            <person name="Huang S."/>
            <person name="Yan J."/>
        </authorList>
    </citation>
    <scope>NUCLEOTIDE SEQUENCE [LARGE SCALE GENOMIC DNA]</scope>
    <source>
        <strain evidence="2">Ta-2019</strain>
    </source>
</reference>
<feature type="compositionally biased region" description="Basic and acidic residues" evidence="1">
    <location>
        <begin position="487"/>
        <end position="511"/>
    </location>
</feature>
<evidence type="ECO:0000313" key="2">
    <source>
        <dbReference type="EMBL" id="KAH9331582.1"/>
    </source>
</evidence>
<feature type="non-terminal residue" evidence="2">
    <location>
        <position position="1"/>
    </location>
</feature>